<dbReference type="RefSeq" id="WP_034345164.1">
    <property type="nucleotide sequence ID" value="NZ_FZNG01000032.1"/>
</dbReference>
<dbReference type="PANTHER" id="PTHR10612:SF34">
    <property type="entry name" value="APOLIPOPROTEIN D"/>
    <property type="match status" value="1"/>
</dbReference>
<dbReference type="EMBL" id="JRPL02000019">
    <property type="protein sequence ID" value="TLD82537.1"/>
    <property type="molecule type" value="Genomic_DNA"/>
</dbReference>
<dbReference type="CDD" id="cd19438">
    <property type="entry name" value="lipocalin_Blc-like"/>
    <property type="match status" value="1"/>
</dbReference>
<dbReference type="InterPro" id="IPR002446">
    <property type="entry name" value="Lipocalin_bac"/>
</dbReference>
<dbReference type="Pfam" id="PF08212">
    <property type="entry name" value="Lipocalin_2"/>
    <property type="match status" value="1"/>
</dbReference>
<evidence type="ECO:0000313" key="5">
    <source>
        <dbReference type="Proteomes" id="UP000029878"/>
    </source>
</evidence>
<evidence type="ECO:0000259" key="3">
    <source>
        <dbReference type="Pfam" id="PF08212"/>
    </source>
</evidence>
<dbReference type="InterPro" id="IPR012674">
    <property type="entry name" value="Calycin"/>
</dbReference>
<organism evidence="4 5">
    <name type="scientific">Helicobacter trogontum</name>
    <dbReference type="NCBI Taxonomy" id="50960"/>
    <lineage>
        <taxon>Bacteria</taxon>
        <taxon>Pseudomonadati</taxon>
        <taxon>Campylobacterota</taxon>
        <taxon>Epsilonproteobacteria</taxon>
        <taxon>Campylobacterales</taxon>
        <taxon>Helicobacteraceae</taxon>
        <taxon>Helicobacter</taxon>
    </lineage>
</organism>
<dbReference type="Proteomes" id="UP000029878">
    <property type="component" value="Unassembled WGS sequence"/>
</dbReference>
<evidence type="ECO:0000313" key="4">
    <source>
        <dbReference type="EMBL" id="TLD82537.1"/>
    </source>
</evidence>
<dbReference type="PIRSF" id="PIRSF036893">
    <property type="entry name" value="Lipocalin_ApoD"/>
    <property type="match status" value="1"/>
</dbReference>
<reference evidence="4 5" key="1">
    <citation type="journal article" date="2014" name="Genome Announc.">
        <title>Draft genome sequences of eight enterohepatic helicobacter species isolated from both laboratory and wild rodents.</title>
        <authorList>
            <person name="Sheh A."/>
            <person name="Shen Z."/>
            <person name="Fox J.G."/>
        </authorList>
    </citation>
    <scope>NUCLEOTIDE SEQUENCE [LARGE SCALE GENOMIC DNA]</scope>
    <source>
        <strain evidence="4 5">ATCC 700114</strain>
    </source>
</reference>
<dbReference type="AlphaFoldDB" id="A0A4U8S9P3"/>
<protein>
    <submittedName>
        <fullName evidence="4">Biotin transporter BioY</fullName>
    </submittedName>
</protein>
<proteinExistence type="inferred from homology"/>
<dbReference type="GO" id="GO:0000302">
    <property type="term" value="P:response to reactive oxygen species"/>
    <property type="evidence" value="ECO:0007669"/>
    <property type="project" value="TreeGrafter"/>
</dbReference>
<dbReference type="InterPro" id="IPR047202">
    <property type="entry name" value="Lipocalin_Blc-like_dom"/>
</dbReference>
<dbReference type="InterPro" id="IPR000566">
    <property type="entry name" value="Lipocln_cytosolic_FA-bd_dom"/>
</dbReference>
<dbReference type="InterPro" id="IPR022271">
    <property type="entry name" value="Lipocalin_ApoD"/>
</dbReference>
<name>A0A4U8S9P3_9HELI</name>
<gene>
    <name evidence="4" type="ORF">LS81_007690</name>
</gene>
<evidence type="ECO:0000256" key="2">
    <source>
        <dbReference type="PIRNR" id="PIRNR036893"/>
    </source>
</evidence>
<dbReference type="PANTHER" id="PTHR10612">
    <property type="entry name" value="APOLIPOPROTEIN D"/>
    <property type="match status" value="1"/>
</dbReference>
<dbReference type="GO" id="GO:0005737">
    <property type="term" value="C:cytoplasm"/>
    <property type="evidence" value="ECO:0007669"/>
    <property type="project" value="TreeGrafter"/>
</dbReference>
<dbReference type="GO" id="GO:0006629">
    <property type="term" value="P:lipid metabolic process"/>
    <property type="evidence" value="ECO:0007669"/>
    <property type="project" value="TreeGrafter"/>
</dbReference>
<feature type="domain" description="Lipocalin/cytosolic fatty-acid binding" evidence="3">
    <location>
        <begin position="9"/>
        <end position="146"/>
    </location>
</feature>
<dbReference type="OrthoDB" id="9793905at2"/>
<dbReference type="PRINTS" id="PR01171">
    <property type="entry name" value="BCTLIPOCALIN"/>
</dbReference>
<comment type="similarity">
    <text evidence="1 2">Belongs to the calycin superfamily. Lipocalin family.</text>
</comment>
<accession>A0A4U8S9P3</accession>
<comment type="caution">
    <text evidence="4">The sequence shown here is derived from an EMBL/GenBank/DDBJ whole genome shotgun (WGS) entry which is preliminary data.</text>
</comment>
<dbReference type="Gene3D" id="2.40.128.20">
    <property type="match status" value="1"/>
</dbReference>
<sequence length="150" mass="17432">MLEMMGNIALDKYMGEWFEMARKPAFFQESCKSSKAKYELIYEGKTPIVKVTNSCIKKDGVVSKIDGKAKIKGPRALAVRFNFFMNVFNSINYEVIFVDEDYQVAIVGSPNKKYLWILSREKLPKEEIEKFLEIAKERGFDTSDVIFDEW</sequence>
<evidence type="ECO:0000256" key="1">
    <source>
        <dbReference type="ARBA" id="ARBA00006889"/>
    </source>
</evidence>
<dbReference type="SUPFAM" id="SSF50814">
    <property type="entry name" value="Lipocalins"/>
    <property type="match status" value="1"/>
</dbReference>